<keyword evidence="3" id="KW-1185">Reference proteome</keyword>
<evidence type="ECO:0000313" key="3">
    <source>
        <dbReference type="Proteomes" id="UP000578449"/>
    </source>
</evidence>
<dbReference type="Proteomes" id="UP000578449">
    <property type="component" value="Unassembled WGS sequence"/>
</dbReference>
<dbReference type="InterPro" id="IPR029442">
    <property type="entry name" value="GyrI-like"/>
</dbReference>
<dbReference type="InterPro" id="IPR011256">
    <property type="entry name" value="Reg_factor_effector_dom_sf"/>
</dbReference>
<dbReference type="Gene3D" id="3.20.80.10">
    <property type="entry name" value="Regulatory factor, effector binding domain"/>
    <property type="match status" value="1"/>
</dbReference>
<name>A0A840PEZ7_9ACTN</name>
<dbReference type="SMART" id="SM00871">
    <property type="entry name" value="AraC_E_bind"/>
    <property type="match status" value="1"/>
</dbReference>
<dbReference type="AlphaFoldDB" id="A0A840PEZ7"/>
<dbReference type="EMBL" id="JACHGN010000008">
    <property type="protein sequence ID" value="MBB5134615.1"/>
    <property type="molecule type" value="Genomic_DNA"/>
</dbReference>
<organism evidence="2 3">
    <name type="scientific">Thermocatellispora tengchongensis</name>
    <dbReference type="NCBI Taxonomy" id="1073253"/>
    <lineage>
        <taxon>Bacteria</taxon>
        <taxon>Bacillati</taxon>
        <taxon>Actinomycetota</taxon>
        <taxon>Actinomycetes</taxon>
        <taxon>Streptosporangiales</taxon>
        <taxon>Streptosporangiaceae</taxon>
        <taxon>Thermocatellispora</taxon>
    </lineage>
</organism>
<feature type="domain" description="AraC effector-binding" evidence="1">
    <location>
        <begin position="3"/>
        <end position="164"/>
    </location>
</feature>
<sequence>MSMEPTLEHRDVRHYAGIPIQVTLRDWGRANALVPELYEWLARNGIEPLGGPVYRYRSIGDEARPFDLEVGVPVAAPVTGDGRVEAGTLPAGQYAVMIHHGHPDQLGKSHAALQQWVEERGLAPGKTGEGPAEVWTARYETYLTDPAEQPDLAQWSTEIAYLVDETP</sequence>
<accession>A0A840PEZ7</accession>
<protein>
    <submittedName>
        <fullName evidence="2">Effector-binding domain-containing protein</fullName>
    </submittedName>
</protein>
<dbReference type="Pfam" id="PF06445">
    <property type="entry name" value="GyrI-like"/>
    <property type="match status" value="1"/>
</dbReference>
<comment type="caution">
    <text evidence="2">The sequence shown here is derived from an EMBL/GenBank/DDBJ whole genome shotgun (WGS) entry which is preliminary data.</text>
</comment>
<dbReference type="SUPFAM" id="SSF55136">
    <property type="entry name" value="Probable bacterial effector-binding domain"/>
    <property type="match status" value="1"/>
</dbReference>
<evidence type="ECO:0000259" key="1">
    <source>
        <dbReference type="SMART" id="SM00871"/>
    </source>
</evidence>
<dbReference type="InterPro" id="IPR010499">
    <property type="entry name" value="AraC_E-bd"/>
</dbReference>
<reference evidence="2 3" key="1">
    <citation type="submission" date="2020-08" db="EMBL/GenBank/DDBJ databases">
        <title>Genomic Encyclopedia of Type Strains, Phase IV (KMG-IV): sequencing the most valuable type-strain genomes for metagenomic binning, comparative biology and taxonomic classification.</title>
        <authorList>
            <person name="Goeker M."/>
        </authorList>
    </citation>
    <scope>NUCLEOTIDE SEQUENCE [LARGE SCALE GENOMIC DNA]</scope>
    <source>
        <strain evidence="2 3">DSM 45615</strain>
    </source>
</reference>
<evidence type="ECO:0000313" key="2">
    <source>
        <dbReference type="EMBL" id="MBB5134615.1"/>
    </source>
</evidence>
<dbReference type="RefSeq" id="WP_185051493.1">
    <property type="nucleotide sequence ID" value="NZ_BAABIX010000007.1"/>
</dbReference>
<proteinExistence type="predicted"/>
<gene>
    <name evidence="2" type="ORF">HNP84_004347</name>
</gene>